<proteinExistence type="inferred from homology"/>
<dbReference type="VEuPathDB" id="FungiDB:DEHA2F03696g"/>
<dbReference type="HOGENOM" id="CLU_010194_44_1_1"/>
<dbReference type="FunCoup" id="Q6BMP4">
    <property type="interactions" value="97"/>
</dbReference>
<dbReference type="SUPFAM" id="SSF51735">
    <property type="entry name" value="NAD(P)-binding Rossmann-fold domains"/>
    <property type="match status" value="1"/>
</dbReference>
<evidence type="ECO:0000256" key="2">
    <source>
        <dbReference type="ARBA" id="ARBA00023002"/>
    </source>
</evidence>
<evidence type="ECO:0000313" key="5">
    <source>
        <dbReference type="EMBL" id="CAG88841.2"/>
    </source>
</evidence>
<protein>
    <submittedName>
        <fullName evidence="5">DEHA2F03696p</fullName>
    </submittedName>
</protein>
<keyword evidence="4" id="KW-0812">Transmembrane</keyword>
<feature type="region of interest" description="Disordered" evidence="3">
    <location>
        <begin position="369"/>
        <end position="471"/>
    </location>
</feature>
<dbReference type="RefSeq" id="XP_460527.2">
    <property type="nucleotide sequence ID" value="XM_460527.1"/>
</dbReference>
<dbReference type="PANTHER" id="PTHR24320">
    <property type="entry name" value="RETINOL DEHYDROGENASE"/>
    <property type="match status" value="1"/>
</dbReference>
<keyword evidence="2" id="KW-0560">Oxidoreductase</keyword>
<dbReference type="PANTHER" id="PTHR24320:SF285">
    <property type="entry name" value="RETINOL DEHYDROGENASE 14"/>
    <property type="match status" value="1"/>
</dbReference>
<keyword evidence="4" id="KW-0472">Membrane</keyword>
<evidence type="ECO:0000256" key="3">
    <source>
        <dbReference type="SAM" id="MobiDB-lite"/>
    </source>
</evidence>
<dbReference type="SMR" id="Q6BMP4"/>
<dbReference type="Proteomes" id="UP000000599">
    <property type="component" value="Chromosome F"/>
</dbReference>
<dbReference type="OMA" id="NIEDPLW"/>
<accession>Q6BMP4</accession>
<name>Q6BMP4_DEBHA</name>
<dbReference type="Pfam" id="PF00106">
    <property type="entry name" value="adh_short"/>
    <property type="match status" value="1"/>
</dbReference>
<gene>
    <name evidence="5" type="ordered locus">DEHA2F03696g</name>
</gene>
<dbReference type="EMBL" id="CR382138">
    <property type="protein sequence ID" value="CAG88841.2"/>
    <property type="molecule type" value="Genomic_DNA"/>
</dbReference>
<evidence type="ECO:0000256" key="1">
    <source>
        <dbReference type="ARBA" id="ARBA00006484"/>
    </source>
</evidence>
<sequence length="471" mass="53320">MPIDILGTAIYEGPEAIPGWEYIKTYTPAIMALAGIKYYFGGTSNTWERDYHGKVYIMTGATSGLGANLAYELASKGAQLILLVRSTEDSWLVDYIEDLRERTDNFMIYAEECDLNSLYSIRKFATKWLDNQPPRRLDGVICCAAESIPIGKARQVTVDGVEKQMGINYLAHFHLLTLLSPALKIQLPDRDVRIVMATCVSQALGDLDMKDALWLNRRYPTREPWKLYGTSKLMLTMFAKEFQRRLNSFERKDKAPCNVRVNMVNPGIMRTPSTRRFLSMGAIWGLLVYFVLFPIFWIFFKSTTQGAQSFLYALAAPVFKNLDGGNVIQECKILKPARKELSDEDLQKALYDETEKLLEALEKSSAIERKRQEKIQESKMPLADKLRAQNEESRKKADIHTKPESPEELQAKLASLKRSIGIPSDANDELPLFPSQPNSSQSESRAENLSTTKSTPKSKSKAKKSKSKKID</sequence>
<dbReference type="eggNOG" id="KOG1208">
    <property type="taxonomic scope" value="Eukaryota"/>
</dbReference>
<feature type="compositionally biased region" description="Basic residues" evidence="3">
    <location>
        <begin position="456"/>
        <end position="471"/>
    </location>
</feature>
<dbReference type="GO" id="GO:0016491">
    <property type="term" value="F:oxidoreductase activity"/>
    <property type="evidence" value="ECO:0007669"/>
    <property type="project" value="UniProtKB-KW"/>
</dbReference>
<dbReference type="GeneID" id="2903432"/>
<evidence type="ECO:0000256" key="4">
    <source>
        <dbReference type="SAM" id="Phobius"/>
    </source>
</evidence>
<organism evidence="5 6">
    <name type="scientific">Debaryomyces hansenii (strain ATCC 36239 / CBS 767 / BCRC 21394 / JCM 1990 / NBRC 0083 / IGC 2968)</name>
    <name type="common">Yeast</name>
    <name type="synonym">Torulaspora hansenii</name>
    <dbReference type="NCBI Taxonomy" id="284592"/>
    <lineage>
        <taxon>Eukaryota</taxon>
        <taxon>Fungi</taxon>
        <taxon>Dikarya</taxon>
        <taxon>Ascomycota</taxon>
        <taxon>Saccharomycotina</taxon>
        <taxon>Pichiomycetes</taxon>
        <taxon>Debaryomycetaceae</taxon>
        <taxon>Debaryomyces</taxon>
    </lineage>
</organism>
<keyword evidence="4" id="KW-1133">Transmembrane helix</keyword>
<reference evidence="5 6" key="1">
    <citation type="journal article" date="2004" name="Nature">
        <title>Genome evolution in yeasts.</title>
        <authorList>
            <consortium name="Genolevures"/>
            <person name="Dujon B."/>
            <person name="Sherman D."/>
            <person name="Fischer G."/>
            <person name="Durrens P."/>
            <person name="Casaregola S."/>
            <person name="Lafontaine I."/>
            <person name="de Montigny J."/>
            <person name="Marck C."/>
            <person name="Neuveglise C."/>
            <person name="Talla E."/>
            <person name="Goffard N."/>
            <person name="Frangeul L."/>
            <person name="Aigle M."/>
            <person name="Anthouard V."/>
            <person name="Babour A."/>
            <person name="Barbe V."/>
            <person name="Barnay S."/>
            <person name="Blanchin S."/>
            <person name="Beckerich J.M."/>
            <person name="Beyne E."/>
            <person name="Bleykasten C."/>
            <person name="Boisrame A."/>
            <person name="Boyer J."/>
            <person name="Cattolico L."/>
            <person name="Confanioleri F."/>
            <person name="de Daruvar A."/>
            <person name="Despons L."/>
            <person name="Fabre E."/>
            <person name="Fairhead C."/>
            <person name="Ferry-Dumazet H."/>
            <person name="Groppi A."/>
            <person name="Hantraye F."/>
            <person name="Hennequin C."/>
            <person name="Jauniaux N."/>
            <person name="Joyet P."/>
            <person name="Kachouri R."/>
            <person name="Kerrest A."/>
            <person name="Koszul R."/>
            <person name="Lemaire M."/>
            <person name="Lesur I."/>
            <person name="Ma L."/>
            <person name="Muller H."/>
            <person name="Nicaud J.M."/>
            <person name="Nikolski M."/>
            <person name="Oztas S."/>
            <person name="Ozier-Kalogeropoulos O."/>
            <person name="Pellenz S."/>
            <person name="Potier S."/>
            <person name="Richard G.F."/>
            <person name="Straub M.L."/>
            <person name="Suleau A."/>
            <person name="Swennene D."/>
            <person name="Tekaia F."/>
            <person name="Wesolowski-Louvel M."/>
            <person name="Westhof E."/>
            <person name="Wirth B."/>
            <person name="Zeniou-Meyer M."/>
            <person name="Zivanovic I."/>
            <person name="Bolotin-Fukuhara M."/>
            <person name="Thierry A."/>
            <person name="Bouchier C."/>
            <person name="Caudron B."/>
            <person name="Scarpelli C."/>
            <person name="Gaillardin C."/>
            <person name="Weissenbach J."/>
            <person name="Wincker P."/>
            <person name="Souciet J.L."/>
        </authorList>
    </citation>
    <scope>NUCLEOTIDE SEQUENCE [LARGE SCALE GENOMIC DNA]</scope>
    <source>
        <strain evidence="6">ATCC 36239 / CBS 767 / BCRC 21394 / JCM 1990 / NBRC 0083 / IGC 2968</strain>
    </source>
</reference>
<dbReference type="STRING" id="284592.Q6BMP4"/>
<dbReference type="KEGG" id="dha:DEHA2F03696g"/>
<dbReference type="InterPro" id="IPR002347">
    <property type="entry name" value="SDR_fam"/>
</dbReference>
<dbReference type="InParanoid" id="Q6BMP4"/>
<dbReference type="Gene3D" id="3.40.50.720">
    <property type="entry name" value="NAD(P)-binding Rossmann-like Domain"/>
    <property type="match status" value="1"/>
</dbReference>
<dbReference type="PRINTS" id="PR00081">
    <property type="entry name" value="GDHRDH"/>
</dbReference>
<evidence type="ECO:0000313" key="6">
    <source>
        <dbReference type="Proteomes" id="UP000000599"/>
    </source>
</evidence>
<comment type="similarity">
    <text evidence="1">Belongs to the short-chain dehydrogenases/reductases (SDR) family.</text>
</comment>
<dbReference type="OrthoDB" id="191979at2759"/>
<feature type="transmembrane region" description="Helical" evidence="4">
    <location>
        <begin position="277"/>
        <end position="300"/>
    </location>
</feature>
<dbReference type="InterPro" id="IPR036291">
    <property type="entry name" value="NAD(P)-bd_dom_sf"/>
</dbReference>
<dbReference type="AlphaFoldDB" id="Q6BMP4"/>
<feature type="compositionally biased region" description="Basic and acidic residues" evidence="3">
    <location>
        <begin position="369"/>
        <end position="405"/>
    </location>
</feature>
<feature type="compositionally biased region" description="Polar residues" evidence="3">
    <location>
        <begin position="435"/>
        <end position="449"/>
    </location>
</feature>
<keyword evidence="6" id="KW-1185">Reference proteome</keyword>